<proteinExistence type="predicted"/>
<protein>
    <submittedName>
        <fullName evidence="1">Uncharacterized protein</fullName>
    </submittedName>
</protein>
<reference evidence="1 2" key="1">
    <citation type="submission" date="2020-03" db="EMBL/GenBank/DDBJ databases">
        <title>WGS of actinomycetes isolated from Thailand.</title>
        <authorList>
            <person name="Thawai C."/>
        </authorList>
    </citation>
    <scope>NUCLEOTIDE SEQUENCE [LARGE SCALE GENOMIC DNA]</scope>
    <source>
        <strain evidence="1 2">PRB2-1</strain>
    </source>
</reference>
<name>A0ABX0ZNI3_9ACTN</name>
<sequence>MSEVGIALIAAGSAVAGSVVTGWYGRIAAGEQARAALRAGDRQAEAMLETVRLTQAGQAAEHAAETRRQAYVRFLDAAETAAAVERGQGGSDARAALQQALAEVVLEGPDDVSTAASACVDLLRRHARADEVERAKQTFIMAARAVLHT</sequence>
<evidence type="ECO:0000313" key="2">
    <source>
        <dbReference type="Proteomes" id="UP000734511"/>
    </source>
</evidence>
<accession>A0ABX0ZNI3</accession>
<evidence type="ECO:0000313" key="1">
    <source>
        <dbReference type="EMBL" id="NJP43198.1"/>
    </source>
</evidence>
<organism evidence="1 2">
    <name type="scientific">Actinacidiphila epipremni</name>
    <dbReference type="NCBI Taxonomy" id="2053013"/>
    <lineage>
        <taxon>Bacteria</taxon>
        <taxon>Bacillati</taxon>
        <taxon>Actinomycetota</taxon>
        <taxon>Actinomycetes</taxon>
        <taxon>Kitasatosporales</taxon>
        <taxon>Streptomycetaceae</taxon>
        <taxon>Actinacidiphila</taxon>
    </lineage>
</organism>
<keyword evidence="2" id="KW-1185">Reference proteome</keyword>
<dbReference type="EMBL" id="JAATEJ010000004">
    <property type="protein sequence ID" value="NJP43198.1"/>
    <property type="molecule type" value="Genomic_DNA"/>
</dbReference>
<dbReference type="Proteomes" id="UP000734511">
    <property type="component" value="Unassembled WGS sequence"/>
</dbReference>
<dbReference type="RefSeq" id="WP_167982084.1">
    <property type="nucleotide sequence ID" value="NZ_JAATEJ010000004.1"/>
</dbReference>
<gene>
    <name evidence="1" type="ORF">HCN08_07240</name>
</gene>
<comment type="caution">
    <text evidence="1">The sequence shown here is derived from an EMBL/GenBank/DDBJ whole genome shotgun (WGS) entry which is preliminary data.</text>
</comment>